<dbReference type="EMBL" id="CAKOGP040000014">
    <property type="protein sequence ID" value="CAJ1927260.1"/>
    <property type="molecule type" value="Genomic_DNA"/>
</dbReference>
<feature type="compositionally biased region" description="Acidic residues" evidence="1">
    <location>
        <begin position="229"/>
        <end position="241"/>
    </location>
</feature>
<feature type="compositionally biased region" description="Polar residues" evidence="1">
    <location>
        <begin position="549"/>
        <end position="558"/>
    </location>
</feature>
<evidence type="ECO:0000313" key="2">
    <source>
        <dbReference type="EMBL" id="CAJ1927260.1"/>
    </source>
</evidence>
<sequence>MQSTLAPHVDKFLYNPETSSSDGTSSGDETPFDCAMTKEQPRTSSSSTPIKAKTQEDSNDIKKMVDSEYSYEDGPSFDCDGPPPNMENGIKVDFGLASTAFGVTPIKSNKTDHADRDDATVMTEPVTPSPFKTQSSSKKSISSSTRRRRQSRNEDSPFDEMPFDESHEAYIDSPYRLDTIVAAANRKTVSVLDRMEMEPDFPESRLPPRPERRRRKDDLHGSNHSASTCEDDADADIDYEADVERPQGNKDFGEYPYSDDDDTIGTAASENVNSVPTVRRRNNRKANMVLPTKKNKPSKPAIEEWCLNNVFDNIATDAALDVADWFADGYVEGKNNVKTLVYDCLVPVKDGRGYVEDGEEMVQLQRSTDLKSDLRVKLNEAKKSAKTMVDDYDLRLKLNEVKESAKTMVDDCLVPGKENAHGGRGYAGSHGGEEMVQLLRTTDEKSDRAKMGVPLTEEPKKPKRVPRKLAQRGRKSRRSMDDIQNEHDESSTNHSALRAKKAGSFRNMAPRKEIKARRSREHLDDDESNYSSMRSKGETHHPAKKAPTEKSNLATPTILTRTRSLLEDTPTKVPLPFIQRSATVDDEAMFAGNLEMSHSFDSTSTTKTDNFSVHHENNEAEDDDNEHVSSSMKDITVAKQSPPDKQGEVPAVDDDDDDGSALDQAAEMAAIVRTKPLVPVLSQEKPPSEDLVSESTNATKQNDHPLRQFKMPLGTQKMTMAQAKEVLKAAKSSGGIQSYPMFLEMEPESKYADTPPKSIKEWPPSNNNHKTQASNPPSDSSEPSSRTKKSRPVDRFGYAAALKDKSNNQETDKAGETWW</sequence>
<feature type="region of interest" description="Disordered" evidence="1">
    <location>
        <begin position="747"/>
        <end position="819"/>
    </location>
</feature>
<feature type="compositionally biased region" description="Acidic residues" evidence="1">
    <location>
        <begin position="651"/>
        <end position="660"/>
    </location>
</feature>
<evidence type="ECO:0000256" key="1">
    <source>
        <dbReference type="SAM" id="MobiDB-lite"/>
    </source>
</evidence>
<feature type="region of interest" description="Disordered" evidence="1">
    <location>
        <begin position="198"/>
        <end position="273"/>
    </location>
</feature>
<gene>
    <name evidence="2" type="ORF">CYCCA115_LOCUS1289</name>
</gene>
<feature type="compositionally biased region" description="Basic and acidic residues" evidence="1">
    <location>
        <begin position="53"/>
        <end position="66"/>
    </location>
</feature>
<feature type="compositionally biased region" description="Basic and acidic residues" evidence="1">
    <location>
        <begin position="109"/>
        <end position="119"/>
    </location>
</feature>
<feature type="region of interest" description="Disordered" evidence="1">
    <location>
        <begin position="106"/>
        <end position="165"/>
    </location>
</feature>
<comment type="caution">
    <text evidence="2">The sequence shown here is derived from an EMBL/GenBank/DDBJ whole genome shotgun (WGS) entry which is preliminary data.</text>
</comment>
<organism evidence="2 3">
    <name type="scientific">Cylindrotheca closterium</name>
    <dbReference type="NCBI Taxonomy" id="2856"/>
    <lineage>
        <taxon>Eukaryota</taxon>
        <taxon>Sar</taxon>
        <taxon>Stramenopiles</taxon>
        <taxon>Ochrophyta</taxon>
        <taxon>Bacillariophyta</taxon>
        <taxon>Bacillariophyceae</taxon>
        <taxon>Bacillariophycidae</taxon>
        <taxon>Bacillariales</taxon>
        <taxon>Bacillariaceae</taxon>
        <taxon>Cylindrotheca</taxon>
    </lineage>
</organism>
<proteinExistence type="predicted"/>
<dbReference type="Proteomes" id="UP001295423">
    <property type="component" value="Unassembled WGS sequence"/>
</dbReference>
<feature type="compositionally biased region" description="Low complexity" evidence="1">
    <location>
        <begin position="133"/>
        <end position="144"/>
    </location>
</feature>
<reference evidence="2" key="1">
    <citation type="submission" date="2023-08" db="EMBL/GenBank/DDBJ databases">
        <authorList>
            <person name="Audoor S."/>
            <person name="Bilcke G."/>
        </authorList>
    </citation>
    <scope>NUCLEOTIDE SEQUENCE</scope>
</reference>
<feature type="compositionally biased region" description="Basic and acidic residues" evidence="1">
    <location>
        <begin position="242"/>
        <end position="253"/>
    </location>
</feature>
<dbReference type="AlphaFoldDB" id="A0AAD2CED7"/>
<feature type="region of interest" description="Disordered" evidence="1">
    <location>
        <begin position="1"/>
        <end position="90"/>
    </location>
</feature>
<protein>
    <submittedName>
        <fullName evidence="2">Uncharacterized protein</fullName>
    </submittedName>
</protein>
<feature type="compositionally biased region" description="Basic and acidic residues" evidence="1">
    <location>
        <begin position="478"/>
        <end position="491"/>
    </location>
</feature>
<feature type="compositionally biased region" description="Low complexity" evidence="1">
    <location>
        <begin position="774"/>
        <end position="784"/>
    </location>
</feature>
<feature type="region of interest" description="Disordered" evidence="1">
    <location>
        <begin position="616"/>
        <end position="708"/>
    </location>
</feature>
<feature type="compositionally biased region" description="Polar residues" evidence="1">
    <location>
        <begin position="764"/>
        <end position="773"/>
    </location>
</feature>
<accession>A0AAD2CED7</accession>
<feature type="compositionally biased region" description="Low complexity" evidence="1">
    <location>
        <begin position="17"/>
        <end position="29"/>
    </location>
</feature>
<feature type="compositionally biased region" description="Basic and acidic residues" evidence="1">
    <location>
        <begin position="198"/>
        <end position="221"/>
    </location>
</feature>
<name>A0AAD2CED7_9STRA</name>
<evidence type="ECO:0000313" key="3">
    <source>
        <dbReference type="Proteomes" id="UP001295423"/>
    </source>
</evidence>
<feature type="region of interest" description="Disordered" evidence="1">
    <location>
        <begin position="443"/>
        <end position="558"/>
    </location>
</feature>
<feature type="compositionally biased region" description="Basic and acidic residues" evidence="1">
    <location>
        <begin position="802"/>
        <end position="819"/>
    </location>
</feature>
<feature type="compositionally biased region" description="Basic residues" evidence="1">
    <location>
        <begin position="461"/>
        <end position="477"/>
    </location>
</feature>
<keyword evidence="3" id="KW-1185">Reference proteome</keyword>